<organism evidence="6 7">
    <name type="scientific">Patiriisocius marinus</name>
    <dbReference type="NCBI Taxonomy" id="1397112"/>
    <lineage>
        <taxon>Bacteria</taxon>
        <taxon>Pseudomonadati</taxon>
        <taxon>Bacteroidota</taxon>
        <taxon>Flavobacteriia</taxon>
        <taxon>Flavobacteriales</taxon>
        <taxon>Flavobacteriaceae</taxon>
        <taxon>Patiriisocius</taxon>
    </lineage>
</organism>
<dbReference type="PANTHER" id="PTHR34138:SF1">
    <property type="entry name" value="CELL SHAPE-DETERMINING PROTEIN MREC"/>
    <property type="match status" value="1"/>
</dbReference>
<dbReference type="InterPro" id="IPR007221">
    <property type="entry name" value="MreC"/>
</dbReference>
<dbReference type="Proteomes" id="UP000326509">
    <property type="component" value="Unassembled WGS sequence"/>
</dbReference>
<reference evidence="6 7" key="1">
    <citation type="submission" date="2019-08" db="EMBL/GenBank/DDBJ databases">
        <title>Draft genome sequence of Ulvibacter marinus type strain NBRC 109484.</title>
        <authorList>
            <person name="Kawano K."/>
            <person name="Ushijima N."/>
            <person name="Kihara M."/>
            <person name="Itoh H."/>
        </authorList>
    </citation>
    <scope>NUCLEOTIDE SEQUENCE [LARGE SCALE GENOMIC DNA]</scope>
    <source>
        <strain evidence="6 7">NBRC 109484</strain>
    </source>
</reference>
<evidence type="ECO:0000259" key="5">
    <source>
        <dbReference type="Pfam" id="PF04085"/>
    </source>
</evidence>
<evidence type="ECO:0000313" key="7">
    <source>
        <dbReference type="Proteomes" id="UP000326509"/>
    </source>
</evidence>
<proteinExistence type="inferred from homology"/>
<feature type="domain" description="Rod shape-determining protein MreC beta-barrel core" evidence="5">
    <location>
        <begin position="71"/>
        <end position="218"/>
    </location>
</feature>
<gene>
    <name evidence="6" type="primary">mreC</name>
    <name evidence="6" type="ORF">ULMA_02850</name>
</gene>
<dbReference type="InterPro" id="IPR042175">
    <property type="entry name" value="Cell/Rod_MreC_2"/>
</dbReference>
<dbReference type="AlphaFoldDB" id="A0A5J4J122"/>
<keyword evidence="7" id="KW-1185">Reference proteome</keyword>
<dbReference type="GO" id="GO:0008360">
    <property type="term" value="P:regulation of cell shape"/>
    <property type="evidence" value="ECO:0007669"/>
    <property type="project" value="UniProtKB-KW"/>
</dbReference>
<protein>
    <recommendedName>
        <fullName evidence="2">Cell shape-determining protein MreC</fullName>
    </recommendedName>
    <alternativeName>
        <fullName evidence="4">Cell shape protein MreC</fullName>
    </alternativeName>
</protein>
<accession>A0A5J4J122</accession>
<keyword evidence="3" id="KW-0133">Cell shape</keyword>
<evidence type="ECO:0000313" key="6">
    <source>
        <dbReference type="EMBL" id="GER58177.1"/>
    </source>
</evidence>
<comment type="caution">
    <text evidence="6">The sequence shown here is derived from an EMBL/GenBank/DDBJ whole genome shotgun (WGS) entry which is preliminary data.</text>
</comment>
<dbReference type="PANTHER" id="PTHR34138">
    <property type="entry name" value="CELL SHAPE-DETERMINING PROTEIN MREC"/>
    <property type="match status" value="1"/>
</dbReference>
<evidence type="ECO:0000256" key="4">
    <source>
        <dbReference type="ARBA" id="ARBA00032089"/>
    </source>
</evidence>
<dbReference type="NCBIfam" id="NF010532">
    <property type="entry name" value="PRK13922.9-3"/>
    <property type="match status" value="1"/>
</dbReference>
<dbReference type="PIRSF" id="PIRSF038471">
    <property type="entry name" value="MreC"/>
    <property type="match status" value="1"/>
</dbReference>
<dbReference type="NCBIfam" id="TIGR00219">
    <property type="entry name" value="mreC"/>
    <property type="match status" value="1"/>
</dbReference>
<dbReference type="GO" id="GO:0005886">
    <property type="term" value="C:plasma membrane"/>
    <property type="evidence" value="ECO:0007669"/>
    <property type="project" value="TreeGrafter"/>
</dbReference>
<evidence type="ECO:0000256" key="2">
    <source>
        <dbReference type="ARBA" id="ARBA00013855"/>
    </source>
</evidence>
<evidence type="ECO:0000256" key="1">
    <source>
        <dbReference type="ARBA" id="ARBA00009369"/>
    </source>
</evidence>
<comment type="similarity">
    <text evidence="1">Belongs to the MreC family.</text>
</comment>
<dbReference type="EMBL" id="BKCG01000001">
    <property type="protein sequence ID" value="GER58177.1"/>
    <property type="molecule type" value="Genomic_DNA"/>
</dbReference>
<sequence length="236" mass="25969">MVSSTNFFSGSLFEITSNINNYFHLKEQNEILADENSRLRNSLSTLKISEEIAPIIVDSTIGGFVYKGARVIKNSYSKTNNQLTINKGANDTIEVDMGVITSKGLVGIVNRVSANYGRIQSILNTNSQINAALKKSNHFGFLSWNGKNPNVVQLTEIPKLAPLQVGDTIITGGNSSIFPRGILVGRVENFSVSSEDTFIVDVKLFNDMTKLSHVYLIKNPNLIEIKNLEEANDNAE</sequence>
<dbReference type="Pfam" id="PF04085">
    <property type="entry name" value="MreC"/>
    <property type="match status" value="1"/>
</dbReference>
<dbReference type="Gene3D" id="2.40.10.350">
    <property type="entry name" value="Rod shape-determining protein MreC, domain 2"/>
    <property type="match status" value="1"/>
</dbReference>
<dbReference type="InterPro" id="IPR055342">
    <property type="entry name" value="MreC_beta-barrel_core"/>
</dbReference>
<evidence type="ECO:0000256" key="3">
    <source>
        <dbReference type="ARBA" id="ARBA00022960"/>
    </source>
</evidence>
<dbReference type="InterPro" id="IPR042177">
    <property type="entry name" value="Cell/Rod_1"/>
</dbReference>
<dbReference type="Gene3D" id="2.40.10.340">
    <property type="entry name" value="Rod shape-determining protein MreC, domain 1"/>
    <property type="match status" value="1"/>
</dbReference>
<name>A0A5J4J122_9FLAO</name>